<dbReference type="InterPro" id="IPR008949">
    <property type="entry name" value="Isoprenoid_synthase_dom_sf"/>
</dbReference>
<evidence type="ECO:0000313" key="8">
    <source>
        <dbReference type="EMBL" id="PRY97084.1"/>
    </source>
</evidence>
<dbReference type="GO" id="GO:0005737">
    <property type="term" value="C:cytoplasm"/>
    <property type="evidence" value="ECO:0007669"/>
    <property type="project" value="UniProtKB-ARBA"/>
</dbReference>
<accession>A0A2T0XDR5</accession>
<dbReference type="InterPro" id="IPR000092">
    <property type="entry name" value="Polyprenyl_synt"/>
</dbReference>
<evidence type="ECO:0000256" key="4">
    <source>
        <dbReference type="ARBA" id="ARBA00022723"/>
    </source>
</evidence>
<protein>
    <submittedName>
        <fullName evidence="8">Farnesyl diphosphate synthase</fullName>
    </submittedName>
</protein>
<keyword evidence="5" id="KW-0460">Magnesium</keyword>
<dbReference type="CDD" id="cd00685">
    <property type="entry name" value="Trans_IPPS_HT"/>
    <property type="match status" value="1"/>
</dbReference>
<dbReference type="PROSITE" id="PS00723">
    <property type="entry name" value="POLYPRENYL_SYNTHASE_1"/>
    <property type="match status" value="1"/>
</dbReference>
<organism evidence="8 9">
    <name type="scientific">Jezberella montanilacus</name>
    <dbReference type="NCBI Taxonomy" id="323426"/>
    <lineage>
        <taxon>Bacteria</taxon>
        <taxon>Pseudomonadati</taxon>
        <taxon>Pseudomonadota</taxon>
        <taxon>Betaproteobacteria</taxon>
        <taxon>Burkholderiales</taxon>
        <taxon>Alcaligenaceae</taxon>
        <taxon>Jezberella</taxon>
    </lineage>
</organism>
<evidence type="ECO:0000256" key="1">
    <source>
        <dbReference type="ARBA" id="ARBA00001946"/>
    </source>
</evidence>
<dbReference type="Gene3D" id="1.10.600.10">
    <property type="entry name" value="Farnesyl Diphosphate Synthase"/>
    <property type="match status" value="1"/>
</dbReference>
<evidence type="ECO:0000256" key="6">
    <source>
        <dbReference type="ARBA" id="ARBA00023229"/>
    </source>
</evidence>
<comment type="similarity">
    <text evidence="2 7">Belongs to the FPP/GGPP synthase family.</text>
</comment>
<dbReference type="SFLD" id="SFLDS00005">
    <property type="entry name" value="Isoprenoid_Synthase_Type_I"/>
    <property type="match status" value="1"/>
</dbReference>
<name>A0A2T0XDR5_9BURK</name>
<gene>
    <name evidence="8" type="ORF">BCM14_2223</name>
</gene>
<dbReference type="SFLD" id="SFLDG01017">
    <property type="entry name" value="Polyprenyl_Transferase_Like"/>
    <property type="match status" value="1"/>
</dbReference>
<evidence type="ECO:0000256" key="2">
    <source>
        <dbReference type="ARBA" id="ARBA00006706"/>
    </source>
</evidence>
<dbReference type="Pfam" id="PF00348">
    <property type="entry name" value="polyprenyl_synt"/>
    <property type="match status" value="1"/>
</dbReference>
<dbReference type="PANTHER" id="PTHR43281:SF1">
    <property type="entry name" value="FARNESYL DIPHOSPHATE SYNTHASE"/>
    <property type="match status" value="1"/>
</dbReference>
<dbReference type="AlphaFoldDB" id="A0A2T0XDR5"/>
<dbReference type="InterPro" id="IPR033749">
    <property type="entry name" value="Polyprenyl_synt_CS"/>
</dbReference>
<dbReference type="EMBL" id="PVTV01000015">
    <property type="protein sequence ID" value="PRY97084.1"/>
    <property type="molecule type" value="Genomic_DNA"/>
</dbReference>
<keyword evidence="9" id="KW-1185">Reference proteome</keyword>
<dbReference type="SUPFAM" id="SSF48576">
    <property type="entry name" value="Terpenoid synthases"/>
    <property type="match status" value="1"/>
</dbReference>
<sequence>MMAGLEGFDAWLRSHVDRVEAALDEAMPRPDAVPERLHQAMRYSVLGGGKRVRAALVYAAARACGPAGDQNQTALDQAACSVELIHAYSLIHDDLPCMDDDVLRRGKPTVHVAFDEASALLAGDAMQPLAFKWLTDMKIDPARVVQAVRTLAIASGSHGMAGGQAIDLDSVGKTLSRERLELMHTLKTGALLAASVSLGAIVANAHAQQWVCLNDYGRMMGLAFQVVDDILDVTADSSQLGKTPGKDAAANKPTYVSLLGLNEARQLADALHGQALSALAPLGDDAKLLINMADYILLRKN</sequence>
<comment type="cofactor">
    <cofactor evidence="1">
        <name>Mg(2+)</name>
        <dbReference type="ChEBI" id="CHEBI:18420"/>
    </cofactor>
</comment>
<dbReference type="InterPro" id="IPR053378">
    <property type="entry name" value="Prenyl_diphosphate_synthase"/>
</dbReference>
<dbReference type="GO" id="GO:0016114">
    <property type="term" value="P:terpenoid biosynthetic process"/>
    <property type="evidence" value="ECO:0007669"/>
    <property type="project" value="UniProtKB-ARBA"/>
</dbReference>
<evidence type="ECO:0000256" key="3">
    <source>
        <dbReference type="ARBA" id="ARBA00022679"/>
    </source>
</evidence>
<dbReference type="PANTHER" id="PTHR43281">
    <property type="entry name" value="FARNESYL DIPHOSPHATE SYNTHASE"/>
    <property type="match status" value="1"/>
</dbReference>
<dbReference type="RefSeq" id="WP_106228069.1">
    <property type="nucleotide sequence ID" value="NZ_PVTV01000015.1"/>
</dbReference>
<dbReference type="PROSITE" id="PS00444">
    <property type="entry name" value="POLYPRENYL_SYNTHASE_2"/>
    <property type="match status" value="1"/>
</dbReference>
<proteinExistence type="inferred from homology"/>
<dbReference type="GO" id="GO:0004659">
    <property type="term" value="F:prenyltransferase activity"/>
    <property type="evidence" value="ECO:0007669"/>
    <property type="project" value="InterPro"/>
</dbReference>
<dbReference type="OrthoDB" id="9805316at2"/>
<dbReference type="GO" id="GO:0046872">
    <property type="term" value="F:metal ion binding"/>
    <property type="evidence" value="ECO:0007669"/>
    <property type="project" value="UniProtKB-KW"/>
</dbReference>
<evidence type="ECO:0000256" key="7">
    <source>
        <dbReference type="RuleBase" id="RU004466"/>
    </source>
</evidence>
<dbReference type="Proteomes" id="UP000238308">
    <property type="component" value="Unassembled WGS sequence"/>
</dbReference>
<dbReference type="FunFam" id="1.10.600.10:FF:000001">
    <property type="entry name" value="Geranylgeranyl diphosphate synthase"/>
    <property type="match status" value="1"/>
</dbReference>
<evidence type="ECO:0000256" key="5">
    <source>
        <dbReference type="ARBA" id="ARBA00022842"/>
    </source>
</evidence>
<reference evidence="8 9" key="1">
    <citation type="submission" date="2018-03" db="EMBL/GenBank/DDBJ databases">
        <title>Genomic Encyclopedia of Type Strains, Phase III (KMG-III): the genomes of soil and plant-associated and newly described type strains.</title>
        <authorList>
            <person name="Whitman W."/>
        </authorList>
    </citation>
    <scope>NUCLEOTIDE SEQUENCE [LARGE SCALE GENOMIC DNA]</scope>
    <source>
        <strain evidence="8 9">MWH-P2sevCIIIb</strain>
    </source>
</reference>
<keyword evidence="4" id="KW-0479">Metal-binding</keyword>
<evidence type="ECO:0000313" key="9">
    <source>
        <dbReference type="Proteomes" id="UP000238308"/>
    </source>
</evidence>
<keyword evidence="3 7" id="KW-0808">Transferase</keyword>
<dbReference type="NCBIfam" id="NF045485">
    <property type="entry name" value="FPPsyn"/>
    <property type="match status" value="1"/>
</dbReference>
<comment type="caution">
    <text evidence="8">The sequence shown here is derived from an EMBL/GenBank/DDBJ whole genome shotgun (WGS) entry which is preliminary data.</text>
</comment>
<keyword evidence="6" id="KW-0414">Isoprene biosynthesis</keyword>